<reference evidence="1 2" key="1">
    <citation type="submission" date="2019-02" db="EMBL/GenBank/DDBJ databases">
        <title>Genomic Encyclopedia of Type Strains, Phase IV (KMG-IV): sequencing the most valuable type-strain genomes for metagenomic binning, comparative biology and taxonomic classification.</title>
        <authorList>
            <person name="Goeker M."/>
        </authorList>
    </citation>
    <scope>NUCLEOTIDE SEQUENCE [LARGE SCALE GENOMIC DNA]</scope>
    <source>
        <strain evidence="1 2">DSM 23814</strain>
    </source>
</reference>
<dbReference type="Proteomes" id="UP000293398">
    <property type="component" value="Unassembled WGS sequence"/>
</dbReference>
<organism evidence="1 2">
    <name type="scientific">Advenella incenata</name>
    <dbReference type="NCBI Taxonomy" id="267800"/>
    <lineage>
        <taxon>Bacteria</taxon>
        <taxon>Pseudomonadati</taxon>
        <taxon>Pseudomonadota</taxon>
        <taxon>Betaproteobacteria</taxon>
        <taxon>Burkholderiales</taxon>
        <taxon>Alcaligenaceae</taxon>
    </lineage>
</organism>
<keyword evidence="2" id="KW-1185">Reference proteome</keyword>
<name>A0A4Q7V8F0_9BURK</name>
<evidence type="ECO:0000313" key="2">
    <source>
        <dbReference type="Proteomes" id="UP000293398"/>
    </source>
</evidence>
<evidence type="ECO:0000313" key="1">
    <source>
        <dbReference type="EMBL" id="RZT92971.1"/>
    </source>
</evidence>
<proteinExistence type="predicted"/>
<protein>
    <submittedName>
        <fullName evidence="1">Uncharacterized protein</fullName>
    </submittedName>
</protein>
<sequence length="107" mass="12279">MVKKPLLNRFHYEKNAMMRFICLYTTCGKRLVASRIFLWRQVPRITFYGKSPAKKLTGVVTHTLCPDYQATLKPAAAPIPPAESHEVFRRRLLFFPVLKVTPEASAT</sequence>
<gene>
    <name evidence="1" type="ORF">EV681_3734</name>
</gene>
<dbReference type="EMBL" id="SHKO01000003">
    <property type="protein sequence ID" value="RZT92971.1"/>
    <property type="molecule type" value="Genomic_DNA"/>
</dbReference>
<dbReference type="AlphaFoldDB" id="A0A4Q7V8F0"/>
<accession>A0A4Q7V8F0</accession>
<comment type="caution">
    <text evidence="1">The sequence shown here is derived from an EMBL/GenBank/DDBJ whole genome shotgun (WGS) entry which is preliminary data.</text>
</comment>